<dbReference type="Gene3D" id="3.40.50.2300">
    <property type="match status" value="1"/>
</dbReference>
<evidence type="ECO:0000313" key="8">
    <source>
        <dbReference type="Proteomes" id="UP001600064"/>
    </source>
</evidence>
<evidence type="ECO:0000259" key="4">
    <source>
        <dbReference type="PROSITE" id="PS50109"/>
    </source>
</evidence>
<evidence type="ECO:0000313" key="7">
    <source>
        <dbReference type="EMBL" id="KAL2265421.1"/>
    </source>
</evidence>
<dbReference type="Pfam" id="PF02518">
    <property type="entry name" value="HATPase_c"/>
    <property type="match status" value="1"/>
</dbReference>
<dbReference type="InterPro" id="IPR005467">
    <property type="entry name" value="His_kinase_dom"/>
</dbReference>
<dbReference type="Gene3D" id="1.10.287.130">
    <property type="match status" value="1"/>
</dbReference>
<feature type="compositionally biased region" description="Pro residues" evidence="3">
    <location>
        <begin position="460"/>
        <end position="480"/>
    </location>
</feature>
<feature type="domain" description="PAC" evidence="6">
    <location>
        <begin position="1103"/>
        <end position="1155"/>
    </location>
</feature>
<dbReference type="InterPro" id="IPR004358">
    <property type="entry name" value="Sig_transdc_His_kin-like_C"/>
</dbReference>
<feature type="region of interest" description="Disordered" evidence="3">
    <location>
        <begin position="999"/>
        <end position="1025"/>
    </location>
</feature>
<sequence>MSYNAPAVTASPSLLLSIVLICLSLPLALTHARLFLLHHERPFPPHLVPETIHRHHRGSTSRQQPAITATREAAYFLISFFFFFFDSALASPCLDHDTFQPIVVPEIQYMMGGEGPGTIAVGEAGAGQVSTADPLRRDKTPRREVAGFPDLGPVKPAPDAMAQASTESVGNPQRQLNEYRETLLRHMETRQLGPRGEGRPDLGRMRVSPIQEEPFLSFQAPSLASEPLDTSATASIGSSNTVRGSVSPAGASLATPSYPFPRMASSSSLSSAAGPRSSAASSQTPLSEAARRPSGIFRAHDTPTSTSSAPTVSNLMFFPPACQQAAPEHHDYPSPNIYELTLMLSAEPGLEAWWNAVVQIMVDMYKAERVTLAVPADPTDIENVPWGLKATYNARPRDDMSLGYLARDSSLGPCSADEIPPEGLSRADAFGSSQQKTPQRAPLQSRHSFTPGEKDQPSPSDDPPPVAGPEVSPRPHPPLPRSQSIPTRDGSCNHDQVLSVLNQEALEQHDKTLGADQKIPSWEMPFANPTEGRGRVLQVLRPLNDEADPLIDHNGVMRILERGRVVALTRTYPYLNTPEPGSRRSLDNRAGDPPRGAKTKRLRSDELTKLSSFLSGATASPIPGHVSKAQAPERKPTLASRMNDEPPKLATPKYEEYEQTPPSPWSQSPAPTPAARADPADNPFFADAVVDEDSFNPSLVPPDYSAMSPAEAIGVDNSWTVLHIPLTHVLLSKPNPSFRLDPLLMEMKMSNRKAANHAPPVSPSPSPSVKDKHSPVAILSILSSTIPYPSNLRHSLEHLAPHLATTFSLARHYTQLETELNGLKKNRPPSRSLLINPSALASMPMSPPTDVAASLASLADSLTSPSECSAPSGPSRSAVSSPFGTPNREPLPLLPPPSGFGPDQRVTATNTPPVMTEGYFGPTINAGQQQQQRRQDSQEAAALAAARRSLSLELDQAPGERAGGPARKRAGSVGSTPAARDHTKLHSYGADFTSTFQSLPPSSTIPRAPHAAAPSARSSSVSHAGMIPPSDRLKGLILDSLPAHVFVALPPTGEIVWVNSRFLSYRGQASSELAANPWGSIHPDDRDDYLRAWTQSVRTGEQFSRTVRIRRFDGAYRWFYARAVASKDKRGVIMQFLGSYMDIHDQHVAELKAARQEEIMASEAKHRLLANLIPQIIFTATEGEGITFANDQWLSYTGQDFDGALGLGFMDFVHPDDLAKCRIPFCLRRRSDAGCRGASLDGQSSAASPSDPNLPTPNLEEFAKHGVIKAATDSSGRLSYTTEIRLRSKSGEYRWHLIRCVEIDNVDFGNGESSYFGSATDINDLKLLEAKLKEAMDSKGRFLSNMSHEIRTPLIGITGMVSFLQGTTLTEEQRDYTNTIQTSANSLLMIINDILDLSKVDAGMMKLNHEWFHTRSLIEDVNELVSTMAIAKRLELNYVVEEDVPSWVKGDKVRIRQVLLNVIGNAIKFTSQGEVFSRCRVVAPGGEQLRPDEIMLEFSVVDTGRGFTEKEAELIFKPFSQIDGSSTRQHGGSGLGLVISRQLVELHGGKMVGTAVPGKGSTFTFTARFGLPTNDDHPDRTTAPQPTPGLPQDMALPVSPPPLVASQGSLVTIDADHSASVTGASSAGSDLSESSGQSGLSCCSSVSSVKGTGLIRFSQAARVSGQDSSQLLKMELPPCPGCSSATAEETPATAALPGTHQGVEFGTKQQYPRPPKYSILVICTQTHSREAITKHIEMTLPKDAPHQITAVSTVDEAYPFLCGGGSGSGSGDKAIRFTHIVINLPSDEEIVTLVDQIASPTSQLPHDIRILIVSDSVQRQAVSKLMAGTPSEARFADKVTYIYKPVKPSRLAVIFDPARERDLSIDLNRSSAQRIVEDQRRSYLDLAKRLRGKGYRVLLVEDNPVNQKVLRKYLQRVGLEVEVATDGVECTDMVFEKGGGKHFSLILCDLHMPRKDGYQACREVRAWEARNGGSRPPLPIIALSANVMSDVQERCTEAGFSDYLTKPVDFIDLSRALSRFF</sequence>
<feature type="region of interest" description="Disordered" evidence="3">
    <location>
        <begin position="229"/>
        <end position="251"/>
    </location>
</feature>
<keyword evidence="8" id="KW-1185">Reference proteome</keyword>
<dbReference type="PANTHER" id="PTHR45339">
    <property type="entry name" value="HYBRID SIGNAL TRANSDUCTION HISTIDINE KINASE J"/>
    <property type="match status" value="1"/>
</dbReference>
<dbReference type="Pfam" id="PF08447">
    <property type="entry name" value="PAS_3"/>
    <property type="match status" value="1"/>
</dbReference>
<dbReference type="RefSeq" id="XP_070864148.1">
    <property type="nucleotide sequence ID" value="XM_071013242.1"/>
</dbReference>
<evidence type="ECO:0000256" key="2">
    <source>
        <dbReference type="PROSITE-ProRule" id="PRU00169"/>
    </source>
</evidence>
<dbReference type="Gene3D" id="3.30.450.20">
    <property type="entry name" value="PAS domain"/>
    <property type="match status" value="2"/>
</dbReference>
<keyword evidence="1 2" id="KW-0597">Phosphoprotein</keyword>
<feature type="region of interest" description="Disordered" evidence="3">
    <location>
        <begin position="263"/>
        <end position="310"/>
    </location>
</feature>
<dbReference type="CDD" id="cd00130">
    <property type="entry name" value="PAS"/>
    <property type="match status" value="1"/>
</dbReference>
<feature type="region of interest" description="Disordered" evidence="3">
    <location>
        <begin position="574"/>
        <end position="681"/>
    </location>
</feature>
<dbReference type="InterPro" id="IPR003661">
    <property type="entry name" value="HisK_dim/P_dom"/>
</dbReference>
<dbReference type="InterPro" id="IPR013655">
    <property type="entry name" value="PAS_fold_3"/>
</dbReference>
<feature type="region of interest" description="Disordered" evidence="3">
    <location>
        <begin position="1571"/>
        <end position="1594"/>
    </location>
</feature>
<dbReference type="SMART" id="SM00091">
    <property type="entry name" value="PAS"/>
    <property type="match status" value="2"/>
</dbReference>
<feature type="compositionally biased region" description="Polar residues" evidence="3">
    <location>
        <begin position="1241"/>
        <end position="1253"/>
    </location>
</feature>
<dbReference type="SUPFAM" id="SSF55874">
    <property type="entry name" value="ATPase domain of HSP90 chaperone/DNA topoisomerase II/histidine kinase"/>
    <property type="match status" value="1"/>
</dbReference>
<dbReference type="SUPFAM" id="SSF47384">
    <property type="entry name" value="Homodimeric domain of signal transducing histidine kinase"/>
    <property type="match status" value="1"/>
</dbReference>
<feature type="modified residue" description="4-aspartylphosphate" evidence="2">
    <location>
        <position position="1949"/>
    </location>
</feature>
<dbReference type="InterPro" id="IPR001610">
    <property type="entry name" value="PAC"/>
</dbReference>
<dbReference type="EMBL" id="JAZGUE010000006">
    <property type="protein sequence ID" value="KAL2265421.1"/>
    <property type="molecule type" value="Genomic_DNA"/>
</dbReference>
<feature type="compositionally biased region" description="Polar residues" evidence="3">
    <location>
        <begin position="229"/>
        <end position="244"/>
    </location>
</feature>
<feature type="domain" description="Response regulatory" evidence="5">
    <location>
        <begin position="1896"/>
        <end position="2021"/>
    </location>
</feature>
<gene>
    <name evidence="7" type="ORF">VTJ83DRAFT_6521</name>
</gene>
<dbReference type="SMART" id="SM00086">
    <property type="entry name" value="PAC"/>
    <property type="match status" value="2"/>
</dbReference>
<feature type="compositionally biased region" description="Basic and acidic residues" evidence="3">
    <location>
        <begin position="581"/>
        <end position="592"/>
    </location>
</feature>
<evidence type="ECO:0000259" key="6">
    <source>
        <dbReference type="PROSITE" id="PS50113"/>
    </source>
</evidence>
<dbReference type="PROSITE" id="PS50109">
    <property type="entry name" value="HIS_KIN"/>
    <property type="match status" value="1"/>
</dbReference>
<feature type="domain" description="Histidine kinase" evidence="4">
    <location>
        <begin position="1345"/>
        <end position="1571"/>
    </location>
</feature>
<dbReference type="InterPro" id="IPR003594">
    <property type="entry name" value="HATPase_dom"/>
</dbReference>
<dbReference type="SMART" id="SM00388">
    <property type="entry name" value="HisKA"/>
    <property type="match status" value="1"/>
</dbReference>
<evidence type="ECO:0000259" key="5">
    <source>
        <dbReference type="PROSITE" id="PS50110"/>
    </source>
</evidence>
<dbReference type="Proteomes" id="UP001600064">
    <property type="component" value="Unassembled WGS sequence"/>
</dbReference>
<organism evidence="7 8">
    <name type="scientific">Remersonia thermophila</name>
    <dbReference type="NCBI Taxonomy" id="72144"/>
    <lineage>
        <taxon>Eukaryota</taxon>
        <taxon>Fungi</taxon>
        <taxon>Dikarya</taxon>
        <taxon>Ascomycota</taxon>
        <taxon>Pezizomycotina</taxon>
        <taxon>Sordariomycetes</taxon>
        <taxon>Sordariomycetidae</taxon>
        <taxon>Sordariales</taxon>
        <taxon>Sordariales incertae sedis</taxon>
        <taxon>Remersonia</taxon>
    </lineage>
</organism>
<dbReference type="PROSITE" id="PS50113">
    <property type="entry name" value="PAC"/>
    <property type="match status" value="2"/>
</dbReference>
<dbReference type="InterPro" id="IPR001789">
    <property type="entry name" value="Sig_transdc_resp-reg_receiver"/>
</dbReference>
<dbReference type="Pfam" id="PF13188">
    <property type="entry name" value="PAS_8"/>
    <property type="match status" value="1"/>
</dbReference>
<protein>
    <submittedName>
        <fullName evidence="7">Uncharacterized protein</fullName>
    </submittedName>
</protein>
<feature type="compositionally biased region" description="Low complexity" evidence="3">
    <location>
        <begin position="1006"/>
        <end position="1024"/>
    </location>
</feature>
<feature type="compositionally biased region" description="Polar residues" evidence="3">
    <location>
        <begin position="609"/>
        <end position="618"/>
    </location>
</feature>
<dbReference type="GeneID" id="98127886"/>
<feature type="region of interest" description="Disordered" evidence="3">
    <location>
        <begin position="139"/>
        <end position="159"/>
    </location>
</feature>
<proteinExistence type="predicted"/>
<evidence type="ECO:0000256" key="3">
    <source>
        <dbReference type="SAM" id="MobiDB-lite"/>
    </source>
</evidence>
<comment type="caution">
    <text evidence="7">The sequence shown here is derived from an EMBL/GenBank/DDBJ whole genome shotgun (WGS) entry which is preliminary data.</text>
</comment>
<dbReference type="SMART" id="SM00448">
    <property type="entry name" value="REC"/>
    <property type="match status" value="1"/>
</dbReference>
<dbReference type="InterPro" id="IPR035965">
    <property type="entry name" value="PAS-like_dom_sf"/>
</dbReference>
<feature type="compositionally biased region" description="Low complexity" evidence="3">
    <location>
        <begin position="264"/>
        <end position="282"/>
    </location>
</feature>
<dbReference type="Pfam" id="PF00512">
    <property type="entry name" value="HisKA"/>
    <property type="match status" value="1"/>
</dbReference>
<feature type="region of interest" description="Disordered" evidence="3">
    <location>
        <begin position="862"/>
        <end position="981"/>
    </location>
</feature>
<dbReference type="Gene3D" id="3.30.565.10">
    <property type="entry name" value="Histidine kinase-like ATPase, C-terminal domain"/>
    <property type="match status" value="1"/>
</dbReference>
<dbReference type="InterPro" id="IPR036097">
    <property type="entry name" value="HisK_dim/P_sf"/>
</dbReference>
<dbReference type="InterPro" id="IPR036890">
    <property type="entry name" value="HATPase_C_sf"/>
</dbReference>
<dbReference type="CDD" id="cd17546">
    <property type="entry name" value="REC_hyHK_CKI1_RcsC-like"/>
    <property type="match status" value="1"/>
</dbReference>
<dbReference type="NCBIfam" id="TIGR00229">
    <property type="entry name" value="sensory_box"/>
    <property type="match status" value="1"/>
</dbReference>
<feature type="domain" description="PAC" evidence="6">
    <location>
        <begin position="1280"/>
        <end position="1334"/>
    </location>
</feature>
<dbReference type="PROSITE" id="PS50110">
    <property type="entry name" value="RESPONSE_REGULATORY"/>
    <property type="match status" value="1"/>
</dbReference>
<feature type="region of interest" description="Disordered" evidence="3">
    <location>
        <begin position="1238"/>
        <end position="1258"/>
    </location>
</feature>
<reference evidence="7 8" key="1">
    <citation type="journal article" date="2024" name="Commun. Biol.">
        <title>Comparative genomic analysis of thermophilic fungi reveals convergent evolutionary adaptations and gene losses.</title>
        <authorList>
            <person name="Steindorff A.S."/>
            <person name="Aguilar-Pontes M.V."/>
            <person name="Robinson A.J."/>
            <person name="Andreopoulos B."/>
            <person name="LaButti K."/>
            <person name="Kuo A."/>
            <person name="Mondo S."/>
            <person name="Riley R."/>
            <person name="Otillar R."/>
            <person name="Haridas S."/>
            <person name="Lipzen A."/>
            <person name="Grimwood J."/>
            <person name="Schmutz J."/>
            <person name="Clum A."/>
            <person name="Reid I.D."/>
            <person name="Moisan M.C."/>
            <person name="Butler G."/>
            <person name="Nguyen T.T.M."/>
            <person name="Dewar K."/>
            <person name="Conant G."/>
            <person name="Drula E."/>
            <person name="Henrissat B."/>
            <person name="Hansel C."/>
            <person name="Singer S."/>
            <person name="Hutchinson M.I."/>
            <person name="de Vries R.P."/>
            <person name="Natvig D.O."/>
            <person name="Powell A.J."/>
            <person name="Tsang A."/>
            <person name="Grigoriev I.V."/>
        </authorList>
    </citation>
    <scope>NUCLEOTIDE SEQUENCE [LARGE SCALE GENOMIC DNA]</scope>
    <source>
        <strain evidence="7 8">ATCC 22073</strain>
    </source>
</reference>
<dbReference type="SUPFAM" id="SSF55785">
    <property type="entry name" value="PYP-like sensor domain (PAS domain)"/>
    <property type="match status" value="2"/>
</dbReference>
<dbReference type="PANTHER" id="PTHR45339:SF5">
    <property type="entry name" value="HISTIDINE KINASE"/>
    <property type="match status" value="1"/>
</dbReference>
<name>A0ABR4D4X4_9PEZI</name>
<dbReference type="CDD" id="cd00082">
    <property type="entry name" value="HisKA"/>
    <property type="match status" value="1"/>
</dbReference>
<dbReference type="SMART" id="SM00387">
    <property type="entry name" value="HATPase_c"/>
    <property type="match status" value="1"/>
</dbReference>
<dbReference type="SUPFAM" id="SSF52172">
    <property type="entry name" value="CheY-like"/>
    <property type="match status" value="1"/>
</dbReference>
<feature type="compositionally biased region" description="Low complexity" evidence="3">
    <location>
        <begin position="939"/>
        <end position="954"/>
    </location>
</feature>
<dbReference type="InterPro" id="IPR011006">
    <property type="entry name" value="CheY-like_superfamily"/>
</dbReference>
<feature type="compositionally biased region" description="Polar residues" evidence="3">
    <location>
        <begin position="865"/>
        <end position="884"/>
    </location>
</feature>
<evidence type="ECO:0000256" key="1">
    <source>
        <dbReference type="ARBA" id="ARBA00022553"/>
    </source>
</evidence>
<accession>A0ABR4D4X4</accession>
<dbReference type="InterPro" id="IPR000700">
    <property type="entry name" value="PAS-assoc_C"/>
</dbReference>
<dbReference type="PRINTS" id="PR00344">
    <property type="entry name" value="BCTRLSENSOR"/>
</dbReference>
<feature type="compositionally biased region" description="Basic and acidic residues" evidence="3">
    <location>
        <begin position="631"/>
        <end position="647"/>
    </location>
</feature>
<dbReference type="CDD" id="cd16922">
    <property type="entry name" value="HATPase_EvgS-ArcB-TorS-like"/>
    <property type="match status" value="1"/>
</dbReference>
<dbReference type="InterPro" id="IPR000014">
    <property type="entry name" value="PAS"/>
</dbReference>
<feature type="region of interest" description="Disordered" evidence="3">
    <location>
        <begin position="408"/>
        <end position="493"/>
    </location>
</feature>
<dbReference type="Pfam" id="PF00072">
    <property type="entry name" value="Response_reg"/>
    <property type="match status" value="1"/>
</dbReference>